<dbReference type="CDD" id="cd17873">
    <property type="entry name" value="FlhF"/>
    <property type="match status" value="1"/>
</dbReference>
<dbReference type="EMBL" id="UPPP01000083">
    <property type="protein sequence ID" value="VBB08077.1"/>
    <property type="molecule type" value="Genomic_DNA"/>
</dbReference>
<dbReference type="InterPro" id="IPR000897">
    <property type="entry name" value="SRP54_GTPase_dom"/>
</dbReference>
<comment type="subcellular location">
    <subcellularLocation>
        <location evidence="1">Cell membrane</location>
        <topology evidence="1">Peripheral membrane protein</topology>
        <orientation evidence="1">Cytoplasmic side</orientation>
    </subcellularLocation>
</comment>
<evidence type="ECO:0000256" key="4">
    <source>
        <dbReference type="ARBA" id="ARBA00022448"/>
    </source>
</evidence>
<dbReference type="AlphaFoldDB" id="A0A498RB28"/>
<dbReference type="RefSeq" id="WP_122628986.1">
    <property type="nucleotide sequence ID" value="NZ_UPPP01000083.1"/>
</dbReference>
<evidence type="ECO:0000256" key="3">
    <source>
        <dbReference type="ARBA" id="ARBA00014919"/>
    </source>
</evidence>
<organism evidence="17 18">
    <name type="scientific">Lucifera butyrica</name>
    <dbReference type="NCBI Taxonomy" id="1351585"/>
    <lineage>
        <taxon>Bacteria</taxon>
        <taxon>Bacillati</taxon>
        <taxon>Bacillota</taxon>
        <taxon>Negativicutes</taxon>
        <taxon>Veillonellales</taxon>
        <taxon>Veillonellaceae</taxon>
        <taxon>Lucifera</taxon>
    </lineage>
</organism>
<dbReference type="FunFam" id="3.40.50.300:FF:000695">
    <property type="entry name" value="Flagellar biosynthesis regulator FlhF"/>
    <property type="match status" value="1"/>
</dbReference>
<reference evidence="17 18" key="1">
    <citation type="submission" date="2018-06" db="EMBL/GenBank/DDBJ databases">
        <authorList>
            <person name="Strepis N."/>
        </authorList>
    </citation>
    <scope>NUCLEOTIDE SEQUENCE [LARGE SCALE GENOMIC DNA]</scope>
    <source>
        <strain evidence="17">LUCI</strain>
    </source>
</reference>
<dbReference type="GO" id="GO:0005525">
    <property type="term" value="F:GTP binding"/>
    <property type="evidence" value="ECO:0007669"/>
    <property type="project" value="UniProtKB-UniRule"/>
</dbReference>
<feature type="region of interest" description="Disordered" evidence="14">
    <location>
        <begin position="59"/>
        <end position="80"/>
    </location>
</feature>
<evidence type="ECO:0000256" key="12">
    <source>
        <dbReference type="ARBA" id="ARBA00025337"/>
    </source>
</evidence>
<evidence type="ECO:0000256" key="1">
    <source>
        <dbReference type="ARBA" id="ARBA00004413"/>
    </source>
</evidence>
<evidence type="ECO:0000256" key="10">
    <source>
        <dbReference type="ARBA" id="ARBA00023136"/>
    </source>
</evidence>
<dbReference type="InterPro" id="IPR047040">
    <property type="entry name" value="FlhF__GTPase_dom"/>
</dbReference>
<keyword evidence="17" id="KW-0282">Flagellum</keyword>
<evidence type="ECO:0000313" key="18">
    <source>
        <dbReference type="Proteomes" id="UP000277811"/>
    </source>
</evidence>
<comment type="similarity">
    <text evidence="2">Belongs to the GTP-binding SRP family.</text>
</comment>
<dbReference type="PANTHER" id="PTHR43134">
    <property type="entry name" value="SIGNAL RECOGNITION PARTICLE RECEPTOR SUBUNIT ALPHA"/>
    <property type="match status" value="1"/>
</dbReference>
<evidence type="ECO:0000256" key="14">
    <source>
        <dbReference type="SAM" id="MobiDB-lite"/>
    </source>
</evidence>
<evidence type="ECO:0000256" key="9">
    <source>
        <dbReference type="ARBA" id="ARBA00023134"/>
    </source>
</evidence>
<gene>
    <name evidence="17" type="ORF">LUCI_3342</name>
</gene>
<keyword evidence="11" id="KW-1006">Bacterial flagellum protein export</keyword>
<keyword evidence="10" id="KW-0472">Membrane</keyword>
<dbReference type="GO" id="GO:0006614">
    <property type="term" value="P:SRP-dependent cotranslational protein targeting to membrane"/>
    <property type="evidence" value="ECO:0007669"/>
    <property type="project" value="UniProtKB-UniRule"/>
</dbReference>
<dbReference type="PANTHER" id="PTHR43134:SF3">
    <property type="entry name" value="FLAGELLAR BIOSYNTHESIS PROTEIN FLHF"/>
    <property type="match status" value="1"/>
</dbReference>
<evidence type="ECO:0000256" key="13">
    <source>
        <dbReference type="NCBIfam" id="TIGR03499"/>
    </source>
</evidence>
<dbReference type="NCBIfam" id="TIGR03499">
    <property type="entry name" value="FlhF"/>
    <property type="match status" value="1"/>
</dbReference>
<evidence type="ECO:0000256" key="2">
    <source>
        <dbReference type="ARBA" id="ARBA00008531"/>
    </source>
</evidence>
<keyword evidence="6" id="KW-0547">Nucleotide-binding</keyword>
<evidence type="ECO:0000256" key="11">
    <source>
        <dbReference type="ARBA" id="ARBA00023225"/>
    </source>
</evidence>
<keyword evidence="4" id="KW-0813">Transport</keyword>
<dbReference type="SMART" id="SM00382">
    <property type="entry name" value="AAA"/>
    <property type="match status" value="1"/>
</dbReference>
<dbReference type="GO" id="GO:0003924">
    <property type="term" value="F:GTPase activity"/>
    <property type="evidence" value="ECO:0007669"/>
    <property type="project" value="UniProtKB-UniRule"/>
</dbReference>
<dbReference type="OrthoDB" id="9778554at2"/>
<name>A0A498RB28_9FIRM</name>
<evidence type="ECO:0000256" key="6">
    <source>
        <dbReference type="ARBA" id="ARBA00022741"/>
    </source>
</evidence>
<evidence type="ECO:0000256" key="7">
    <source>
        <dbReference type="ARBA" id="ARBA00022795"/>
    </source>
</evidence>
<keyword evidence="7" id="KW-1005">Bacterial flagellum biogenesis</keyword>
<dbReference type="Gene3D" id="1.20.120.1380">
    <property type="entry name" value="Flagellar FlhF biosynthesis protein, N domain"/>
    <property type="match status" value="1"/>
</dbReference>
<keyword evidence="17" id="KW-0969">Cilium</keyword>
<keyword evidence="17" id="KW-0966">Cell projection</keyword>
<proteinExistence type="inferred from homology"/>
<dbReference type="GO" id="GO:0005047">
    <property type="term" value="F:signal recognition particle binding"/>
    <property type="evidence" value="ECO:0007669"/>
    <property type="project" value="TreeGrafter"/>
</dbReference>
<comment type="function">
    <text evidence="12">Necessary for flagellar biosynthesis. May be involved in translocation of the flagellum.</text>
</comment>
<evidence type="ECO:0000259" key="16">
    <source>
        <dbReference type="SMART" id="SM00962"/>
    </source>
</evidence>
<dbReference type="GO" id="GO:0005886">
    <property type="term" value="C:plasma membrane"/>
    <property type="evidence" value="ECO:0007669"/>
    <property type="project" value="UniProtKB-SubCell"/>
</dbReference>
<evidence type="ECO:0000256" key="8">
    <source>
        <dbReference type="ARBA" id="ARBA00022927"/>
    </source>
</evidence>
<keyword evidence="9" id="KW-0342">GTP-binding</keyword>
<evidence type="ECO:0000256" key="5">
    <source>
        <dbReference type="ARBA" id="ARBA00022475"/>
    </source>
</evidence>
<accession>A0A498RB28</accession>
<dbReference type="GO" id="GO:0044781">
    <property type="term" value="P:bacterial-type flagellum organization"/>
    <property type="evidence" value="ECO:0007669"/>
    <property type="project" value="UniProtKB-UniRule"/>
</dbReference>
<dbReference type="SUPFAM" id="SSF52540">
    <property type="entry name" value="P-loop containing nucleoside triphosphate hydrolases"/>
    <property type="match status" value="1"/>
</dbReference>
<dbReference type="SMART" id="SM00962">
    <property type="entry name" value="SRP54"/>
    <property type="match status" value="1"/>
</dbReference>
<evidence type="ECO:0000259" key="15">
    <source>
        <dbReference type="SMART" id="SM00382"/>
    </source>
</evidence>
<feature type="domain" description="SRP54-type proteins GTP-binding" evidence="16">
    <location>
        <begin position="168"/>
        <end position="359"/>
    </location>
</feature>
<keyword evidence="8" id="KW-0653">Protein transport</keyword>
<protein>
    <recommendedName>
        <fullName evidence="3 13">Flagellar biosynthesis protein FlhF</fullName>
    </recommendedName>
</protein>
<evidence type="ECO:0000313" key="17">
    <source>
        <dbReference type="EMBL" id="VBB08077.1"/>
    </source>
</evidence>
<sequence length="360" mass="39457">MKVKLFIADTMQDALARVKSDLGRDAVILHTRRIHKGGFLGFFRREKVEVMAAIDSRETAESRKKAADSSPVPAEAEPKVTAMQSELTSMRKLIEQVLYKMPKPENQPSPFWETLIKNDVTAEIASNLVQGLPAMTGQDEPIVRQLLLERISNCLQNVAGISLDGFACKTVALVGPTGVGKTTTIAKLAANFSLRDGCKVALITADTYRIAAVEQLKTYGDIMGIAVDVVYTPEELKTAILRHQDKKLVLIDTAGRSPHNQDQLAELKELLAAVPSAEIYLVLSATTKYKDALEIVNKFSICSPHKFLFTKTDEASTLGLILNLLYQYPAALSYISTGQSVPDDIEIANSVKLANLILRD</sequence>
<dbReference type="InterPro" id="IPR027417">
    <property type="entry name" value="P-loop_NTPase"/>
</dbReference>
<dbReference type="Gene3D" id="3.40.50.300">
    <property type="entry name" value="P-loop containing nucleotide triphosphate hydrolases"/>
    <property type="match status" value="1"/>
</dbReference>
<feature type="domain" description="AAA+ ATPase" evidence="15">
    <location>
        <begin position="167"/>
        <end position="313"/>
    </location>
</feature>
<dbReference type="Pfam" id="PF00448">
    <property type="entry name" value="SRP54"/>
    <property type="match status" value="1"/>
</dbReference>
<dbReference type="InterPro" id="IPR003593">
    <property type="entry name" value="AAA+_ATPase"/>
</dbReference>
<keyword evidence="18" id="KW-1185">Reference proteome</keyword>
<dbReference type="GO" id="GO:0015031">
    <property type="term" value="P:protein transport"/>
    <property type="evidence" value="ECO:0007669"/>
    <property type="project" value="UniProtKB-KW"/>
</dbReference>
<dbReference type="Proteomes" id="UP000277811">
    <property type="component" value="Unassembled WGS sequence"/>
</dbReference>
<dbReference type="InterPro" id="IPR020006">
    <property type="entry name" value="FlhF"/>
</dbReference>
<keyword evidence="5" id="KW-1003">Cell membrane</keyword>